<dbReference type="PANTHER" id="PTHR46082">
    <property type="entry name" value="ATP/GTP-BINDING PROTEIN-RELATED"/>
    <property type="match status" value="1"/>
</dbReference>
<feature type="region of interest" description="Disordered" evidence="1">
    <location>
        <begin position="368"/>
        <end position="390"/>
    </location>
</feature>
<dbReference type="GO" id="GO:0009116">
    <property type="term" value="P:nucleoside metabolic process"/>
    <property type="evidence" value="ECO:0007669"/>
    <property type="project" value="InterPro"/>
</dbReference>
<evidence type="ECO:0000313" key="3">
    <source>
        <dbReference type="Proteomes" id="UP000308014"/>
    </source>
</evidence>
<proteinExistence type="predicted"/>
<dbReference type="Proteomes" id="UP000308014">
    <property type="component" value="Unassembled WGS sequence"/>
</dbReference>
<evidence type="ECO:0000313" key="2">
    <source>
        <dbReference type="EMBL" id="THW12451.1"/>
    </source>
</evidence>
<comment type="caution">
    <text evidence="2">The sequence shown here is derived from an EMBL/GenBank/DDBJ whole genome shotgun (WGS) entry which is preliminary data.</text>
</comment>
<dbReference type="InterPro" id="IPR035994">
    <property type="entry name" value="Nucleoside_phosphorylase_sf"/>
</dbReference>
<evidence type="ECO:0000256" key="1">
    <source>
        <dbReference type="SAM" id="MobiDB-lite"/>
    </source>
</evidence>
<dbReference type="SUPFAM" id="SSF53167">
    <property type="entry name" value="Purine and uridine phosphorylases"/>
    <property type="match status" value="1"/>
</dbReference>
<gene>
    <name evidence="2" type="ORF">D6D24_06588</name>
</gene>
<dbReference type="InterPro" id="IPR053137">
    <property type="entry name" value="NLR-like"/>
</dbReference>
<name>A0A4S8VLJ8_AURPU</name>
<organism evidence="2 3">
    <name type="scientific">Aureobasidium pullulans</name>
    <name type="common">Black yeast</name>
    <name type="synonym">Pullularia pullulans</name>
    <dbReference type="NCBI Taxonomy" id="5580"/>
    <lineage>
        <taxon>Eukaryota</taxon>
        <taxon>Fungi</taxon>
        <taxon>Dikarya</taxon>
        <taxon>Ascomycota</taxon>
        <taxon>Pezizomycotina</taxon>
        <taxon>Dothideomycetes</taxon>
        <taxon>Dothideomycetidae</taxon>
        <taxon>Dothideales</taxon>
        <taxon>Saccotheciaceae</taxon>
        <taxon>Aureobasidium</taxon>
    </lineage>
</organism>
<dbReference type="AlphaFoldDB" id="A0A4S8VLJ8"/>
<sequence length="390" mass="43437">MVLILEDIQIGWICALTTEASVARLMLDHVYNETIPLPRHDDNIYTYGRINLKTGDGFHNIAIAQLPLAKTGKASAATVAKDIRRTFPNIKFGLMVGIAGGIWSRGMDVRLRDVVVGVSDDNGSGVIQYDHGKYLQDSAFVQRGVMNKALKLLRTAVGIVQRNHMCKIRDYVTSLNSPKIRRFAHRPAHDYLFEPRYTHKVKGRSCRYCASDRLRNRPKRSFTYPAIHHGPIALGDAVIKDALFAQTIQEKHGVLCFEMEAAGLDAFPCLVIRGISDYADTHKNDDWHPYAAAAAAAYAKEVLAVVPSTAVAQLPSIAIRSKNLHTGPAYMASLREQEQIRQMRASQKPKLTSKNLHTGPAYIASLREQEQTRQYRESKKRGRGGGCTVM</sequence>
<feature type="compositionally biased region" description="Basic and acidic residues" evidence="1">
    <location>
        <begin position="368"/>
        <end position="377"/>
    </location>
</feature>
<dbReference type="GO" id="GO:0003824">
    <property type="term" value="F:catalytic activity"/>
    <property type="evidence" value="ECO:0007669"/>
    <property type="project" value="InterPro"/>
</dbReference>
<dbReference type="EMBL" id="QZAJ01000279">
    <property type="protein sequence ID" value="THW12451.1"/>
    <property type="molecule type" value="Genomic_DNA"/>
</dbReference>
<protein>
    <submittedName>
        <fullName evidence="2">Purine and uridine phosphorylase</fullName>
    </submittedName>
</protein>
<reference evidence="2 3" key="1">
    <citation type="submission" date="2018-10" db="EMBL/GenBank/DDBJ databases">
        <title>Fifty Aureobasidium pullulans genomes reveal a recombining polyextremotolerant generalist.</title>
        <authorList>
            <person name="Gostincar C."/>
            <person name="Turk M."/>
            <person name="Zajc J."/>
            <person name="Gunde-Cimerman N."/>
        </authorList>
    </citation>
    <scope>NUCLEOTIDE SEQUENCE [LARGE SCALE GENOMIC DNA]</scope>
    <source>
        <strain evidence="2 3">EXF-11318</strain>
    </source>
</reference>
<accession>A0A4S8VLJ8</accession>
<dbReference type="Gene3D" id="3.40.50.1580">
    <property type="entry name" value="Nucleoside phosphorylase domain"/>
    <property type="match status" value="1"/>
</dbReference>
<dbReference type="PANTHER" id="PTHR46082:SF11">
    <property type="entry name" value="AAA+ ATPASE DOMAIN-CONTAINING PROTEIN-RELATED"/>
    <property type="match status" value="1"/>
</dbReference>